<keyword evidence="4" id="KW-1185">Reference proteome</keyword>
<dbReference type="Pfam" id="PF03938">
    <property type="entry name" value="OmpH"/>
    <property type="match status" value="1"/>
</dbReference>
<dbReference type="EMBL" id="JAPFGC010000002">
    <property type="protein sequence ID" value="MDA0177941.1"/>
    <property type="molecule type" value="Genomic_DNA"/>
</dbReference>
<dbReference type="PANTHER" id="PTHR35089:SF1">
    <property type="entry name" value="CHAPERONE PROTEIN SKP"/>
    <property type="match status" value="1"/>
</dbReference>
<dbReference type="SUPFAM" id="SSF111384">
    <property type="entry name" value="OmpH-like"/>
    <property type="match status" value="1"/>
</dbReference>
<evidence type="ECO:0000256" key="1">
    <source>
        <dbReference type="ARBA" id="ARBA00009091"/>
    </source>
</evidence>
<evidence type="ECO:0000313" key="4">
    <source>
        <dbReference type="Proteomes" id="UP001149142"/>
    </source>
</evidence>
<sequence length="169" mass="19270">MKKIIGVLILALAFTSCQEQKIGFIDNGKVINDFQQKIDLEAKYKAKGESFDKRRDSISQAYNLDAKATEMKLARLSQSKQQEGLQEFRQKWQIVQQKLQFEEEQMSKAFNSEIDSVLTKVKDFVKDYGKSNGYTFILGKNEAGSVMYGDEAKDLTKAITDALNEAYKK</sequence>
<evidence type="ECO:0000313" key="3">
    <source>
        <dbReference type="EMBL" id="MDA0177941.1"/>
    </source>
</evidence>
<accession>A0ABT4S1I9</accession>
<organism evidence="3 4">
    <name type="scientific">Mesoflavibacter profundi</name>
    <dbReference type="NCBI Taxonomy" id="2708110"/>
    <lineage>
        <taxon>Bacteria</taxon>
        <taxon>Pseudomonadati</taxon>
        <taxon>Bacteroidota</taxon>
        <taxon>Flavobacteriia</taxon>
        <taxon>Flavobacteriales</taxon>
        <taxon>Flavobacteriaceae</taxon>
        <taxon>Mesoflavibacter</taxon>
    </lineage>
</organism>
<keyword evidence="2" id="KW-0732">Signal</keyword>
<comment type="caution">
    <text evidence="3">The sequence shown here is derived from an EMBL/GenBank/DDBJ whole genome shotgun (WGS) entry which is preliminary data.</text>
</comment>
<proteinExistence type="inferred from homology"/>
<evidence type="ECO:0000256" key="2">
    <source>
        <dbReference type="ARBA" id="ARBA00022729"/>
    </source>
</evidence>
<dbReference type="PROSITE" id="PS51257">
    <property type="entry name" value="PROKAR_LIPOPROTEIN"/>
    <property type="match status" value="1"/>
</dbReference>
<dbReference type="Proteomes" id="UP001149142">
    <property type="component" value="Unassembled WGS sequence"/>
</dbReference>
<dbReference type="PANTHER" id="PTHR35089">
    <property type="entry name" value="CHAPERONE PROTEIN SKP"/>
    <property type="match status" value="1"/>
</dbReference>
<gene>
    <name evidence="3" type="ORF">OOZ35_10595</name>
</gene>
<reference evidence="3" key="1">
    <citation type="submission" date="2022-11" db="EMBL/GenBank/DDBJ databases">
        <title>Refractory cell wall polysaccharides provide important carbon source for microbial heterotrophs in the hadal ocean.</title>
        <authorList>
            <person name="Zhu X."/>
        </authorList>
    </citation>
    <scope>NUCLEOTIDE SEQUENCE</scope>
    <source>
        <strain evidence="3">MTRN7</strain>
    </source>
</reference>
<dbReference type="InterPro" id="IPR024930">
    <property type="entry name" value="Skp_dom_sf"/>
</dbReference>
<comment type="similarity">
    <text evidence="1">Belongs to the Skp family.</text>
</comment>
<name>A0ABT4S1I9_9FLAO</name>
<protein>
    <submittedName>
        <fullName evidence="3">OmpH family outer membrane protein</fullName>
    </submittedName>
</protein>
<dbReference type="RefSeq" id="WP_270005623.1">
    <property type="nucleotide sequence ID" value="NZ_CAXQEU010000140.1"/>
</dbReference>
<dbReference type="InterPro" id="IPR005632">
    <property type="entry name" value="Chaperone_Skp"/>
</dbReference>
<dbReference type="Gene3D" id="3.30.910.20">
    <property type="entry name" value="Skp domain"/>
    <property type="match status" value="1"/>
</dbReference>
<dbReference type="SMART" id="SM00935">
    <property type="entry name" value="OmpH"/>
    <property type="match status" value="1"/>
</dbReference>